<feature type="region of interest" description="Disordered" evidence="1">
    <location>
        <begin position="1"/>
        <end position="25"/>
    </location>
</feature>
<feature type="region of interest" description="Disordered" evidence="1">
    <location>
        <begin position="163"/>
        <end position="193"/>
    </location>
</feature>
<sequence>METPPQPIPPTTMETTTTTTMPNRNPWQRCHEQNTLGVNLLCRGFYAQAYTVFRAALSELEKQELPTGTTSTNETTVNIPRHHLRLEAVDWSTRSNSSRKRKMPSRSVMVCHQQASASSSSSSSSTRYYAPNLQGLDTDQEDRDATCFALFKKAFVVELSTASTTSSSSSSQQQPQQPEHRSSSCCAPEQSTPTKEDEESLLTFLAIHYNLAITCHVLGQARGQTAWLQSAFTHYLQVSGKLLTRTDHNHDSPENNKQHVHDNSAVLQPTALLCCLATSNNMGHLCGLLWIQGGVRTCHSMVQTLLFQAFDDLADDDLQFFMTTLLVWAGRPVSLAPAA</sequence>
<protein>
    <submittedName>
        <fullName evidence="2">Uncharacterized protein</fullName>
    </submittedName>
</protein>
<gene>
    <name evidence="2" type="ORF">APAL1065_LOCUS12929</name>
</gene>
<evidence type="ECO:0000313" key="2">
    <source>
        <dbReference type="EMBL" id="CAD9967747.1"/>
    </source>
</evidence>
<accession>A0A7S2YD56</accession>
<proteinExistence type="predicted"/>
<organism evidence="2">
    <name type="scientific">Entomoneis paludosa</name>
    <dbReference type="NCBI Taxonomy" id="265537"/>
    <lineage>
        <taxon>Eukaryota</taxon>
        <taxon>Sar</taxon>
        <taxon>Stramenopiles</taxon>
        <taxon>Ochrophyta</taxon>
        <taxon>Bacillariophyta</taxon>
        <taxon>Bacillariophyceae</taxon>
        <taxon>Bacillariophycidae</taxon>
        <taxon>Entomoneidaceae</taxon>
        <taxon>Entomoneis</taxon>
    </lineage>
</organism>
<feature type="compositionally biased region" description="Low complexity" evidence="1">
    <location>
        <begin position="115"/>
        <end position="125"/>
    </location>
</feature>
<reference evidence="2" key="1">
    <citation type="submission" date="2021-01" db="EMBL/GenBank/DDBJ databases">
        <authorList>
            <person name="Corre E."/>
            <person name="Pelletier E."/>
            <person name="Niang G."/>
            <person name="Scheremetjew M."/>
            <person name="Finn R."/>
            <person name="Kale V."/>
            <person name="Holt S."/>
            <person name="Cochrane G."/>
            <person name="Meng A."/>
            <person name="Brown T."/>
            <person name="Cohen L."/>
        </authorList>
    </citation>
    <scope>NUCLEOTIDE SEQUENCE</scope>
    <source>
        <strain evidence="2">CCMP125</strain>
    </source>
</reference>
<evidence type="ECO:0000256" key="1">
    <source>
        <dbReference type="SAM" id="MobiDB-lite"/>
    </source>
</evidence>
<feature type="compositionally biased region" description="Low complexity" evidence="1">
    <location>
        <begin position="163"/>
        <end position="177"/>
    </location>
</feature>
<name>A0A7S2YD56_9STRA</name>
<dbReference type="EMBL" id="HBHT01019277">
    <property type="protein sequence ID" value="CAD9967747.1"/>
    <property type="molecule type" value="Transcribed_RNA"/>
</dbReference>
<feature type="compositionally biased region" description="Pro residues" evidence="1">
    <location>
        <begin position="1"/>
        <end position="10"/>
    </location>
</feature>
<feature type="region of interest" description="Disordered" evidence="1">
    <location>
        <begin position="90"/>
        <end position="127"/>
    </location>
</feature>
<dbReference type="AlphaFoldDB" id="A0A7S2YD56"/>
<feature type="compositionally biased region" description="Low complexity" evidence="1">
    <location>
        <begin position="11"/>
        <end position="22"/>
    </location>
</feature>